<evidence type="ECO:0000256" key="6">
    <source>
        <dbReference type="SAM" id="Phobius"/>
    </source>
</evidence>
<feature type="transmembrane region" description="Helical" evidence="6">
    <location>
        <begin position="9"/>
        <end position="26"/>
    </location>
</feature>
<keyword evidence="8" id="KW-1185">Reference proteome</keyword>
<comment type="caution">
    <text evidence="7">The sequence shown here is derived from an EMBL/GenBank/DDBJ whole genome shotgun (WGS) entry which is preliminary data.</text>
</comment>
<name>A0ABR4Z194_9MYCO</name>
<organism evidence="7 8">
    <name type="scientific">Mycolicibacterium setense</name>
    <dbReference type="NCBI Taxonomy" id="431269"/>
    <lineage>
        <taxon>Bacteria</taxon>
        <taxon>Bacillati</taxon>
        <taxon>Actinomycetota</taxon>
        <taxon>Actinomycetes</taxon>
        <taxon>Mycobacteriales</taxon>
        <taxon>Mycobacteriaceae</taxon>
        <taxon>Mycolicibacterium</taxon>
    </lineage>
</organism>
<feature type="transmembrane region" description="Helical" evidence="6">
    <location>
        <begin position="38"/>
        <end position="58"/>
    </location>
</feature>
<evidence type="ECO:0000256" key="2">
    <source>
        <dbReference type="ARBA" id="ARBA00022475"/>
    </source>
</evidence>
<evidence type="ECO:0000256" key="4">
    <source>
        <dbReference type="ARBA" id="ARBA00022989"/>
    </source>
</evidence>
<proteinExistence type="predicted"/>
<accession>A0ABR4Z194</accession>
<evidence type="ECO:0000256" key="1">
    <source>
        <dbReference type="ARBA" id="ARBA00004651"/>
    </source>
</evidence>
<protein>
    <recommendedName>
        <fullName evidence="9">Prokaryotic cytochrome C oxidase subunit IV family protein</fullName>
    </recommendedName>
</protein>
<dbReference type="InterPro" id="IPR005171">
    <property type="entry name" value="Cyt_c_oxidase_su4_prok"/>
</dbReference>
<keyword evidence="5 6" id="KW-0472">Membrane</keyword>
<evidence type="ECO:0000313" key="7">
    <source>
        <dbReference type="EMBL" id="KHO28219.1"/>
    </source>
</evidence>
<keyword evidence="2" id="KW-1003">Cell membrane</keyword>
<dbReference type="EMBL" id="JTLZ01000001">
    <property type="protein sequence ID" value="KHO28219.1"/>
    <property type="molecule type" value="Genomic_DNA"/>
</dbReference>
<keyword evidence="3 6" id="KW-0812">Transmembrane</keyword>
<dbReference type="RefSeq" id="WP_039313171.1">
    <property type="nucleotide sequence ID" value="NZ_JTLZ01000001.1"/>
</dbReference>
<dbReference type="Pfam" id="PF03626">
    <property type="entry name" value="COX4_pro"/>
    <property type="match status" value="1"/>
</dbReference>
<feature type="transmembrane region" description="Helical" evidence="6">
    <location>
        <begin position="70"/>
        <end position="92"/>
    </location>
</feature>
<gene>
    <name evidence="7" type="ORF">QQ44_01380</name>
</gene>
<dbReference type="Proteomes" id="UP000031004">
    <property type="component" value="Unassembled WGS sequence"/>
</dbReference>
<evidence type="ECO:0008006" key="9">
    <source>
        <dbReference type="Google" id="ProtNLM"/>
    </source>
</evidence>
<evidence type="ECO:0000313" key="8">
    <source>
        <dbReference type="Proteomes" id="UP000031004"/>
    </source>
</evidence>
<evidence type="ECO:0000256" key="5">
    <source>
        <dbReference type="ARBA" id="ARBA00023136"/>
    </source>
</evidence>
<evidence type="ECO:0000256" key="3">
    <source>
        <dbReference type="ARBA" id="ARBA00022692"/>
    </source>
</evidence>
<reference evidence="7 8" key="1">
    <citation type="submission" date="2014-11" db="EMBL/GenBank/DDBJ databases">
        <title>Mycobacterium setense Manresensis Genome.</title>
        <authorList>
            <person name="Rech G."/>
            <person name="Sumoy L."/>
        </authorList>
    </citation>
    <scope>NUCLEOTIDE SEQUENCE [LARGE SCALE GENOMIC DNA]</scope>
    <source>
        <strain evidence="7 8">Manresensis</strain>
    </source>
</reference>
<comment type="subcellular location">
    <subcellularLocation>
        <location evidence="1">Cell membrane</location>
        <topology evidence="1">Multi-pass membrane protein</topology>
    </subcellularLocation>
</comment>
<keyword evidence="4 6" id="KW-1133">Transmembrane helix</keyword>
<sequence>MRTNFNKRLLIVWLVLTAMTLAYVWLDEAVDENGALKASTVVTVSAIVIALVKVRIIFREFMEVRHAPALLCRLTDGWVVLIGICLLGSYFVGSVVAG</sequence>